<dbReference type="GO" id="GO:0043565">
    <property type="term" value="F:sequence-specific DNA binding"/>
    <property type="evidence" value="ECO:0007669"/>
    <property type="project" value="InterPro"/>
</dbReference>
<dbReference type="PANTHER" id="PTHR31429:SF86">
    <property type="entry name" value="WRKY TRANSCRIPTION FACTOR 61-RELATED"/>
    <property type="match status" value="1"/>
</dbReference>
<feature type="compositionally biased region" description="Acidic residues" evidence="6">
    <location>
        <begin position="161"/>
        <end position="170"/>
    </location>
</feature>
<protein>
    <recommendedName>
        <fullName evidence="7">WRKY domain-containing protein</fullName>
    </recommendedName>
</protein>
<keyword evidence="4" id="KW-0804">Transcription</keyword>
<evidence type="ECO:0000313" key="8">
    <source>
        <dbReference type="EMBL" id="KAK7274746.1"/>
    </source>
</evidence>
<dbReference type="Proteomes" id="UP001372338">
    <property type="component" value="Unassembled WGS sequence"/>
</dbReference>
<dbReference type="EMBL" id="JAYWIO010000003">
    <property type="protein sequence ID" value="KAK7274746.1"/>
    <property type="molecule type" value="Genomic_DNA"/>
</dbReference>
<dbReference type="GO" id="GO:0003700">
    <property type="term" value="F:DNA-binding transcription factor activity"/>
    <property type="evidence" value="ECO:0007669"/>
    <property type="project" value="InterPro"/>
</dbReference>
<accession>A0AAN9FG61</accession>
<evidence type="ECO:0000256" key="4">
    <source>
        <dbReference type="ARBA" id="ARBA00023163"/>
    </source>
</evidence>
<reference evidence="8 9" key="1">
    <citation type="submission" date="2024-01" db="EMBL/GenBank/DDBJ databases">
        <title>The genomes of 5 underutilized Papilionoideae crops provide insights into root nodulation and disease resistanc.</title>
        <authorList>
            <person name="Yuan L."/>
        </authorList>
    </citation>
    <scope>NUCLEOTIDE SEQUENCE [LARGE SCALE GENOMIC DNA]</scope>
    <source>
        <strain evidence="8">ZHUSHIDOU_FW_LH</strain>
        <tissue evidence="8">Leaf</tissue>
    </source>
</reference>
<name>A0AAN9FG61_CROPI</name>
<dbReference type="PROSITE" id="PS50811">
    <property type="entry name" value="WRKY"/>
    <property type="match status" value="1"/>
</dbReference>
<evidence type="ECO:0000256" key="5">
    <source>
        <dbReference type="ARBA" id="ARBA00023242"/>
    </source>
</evidence>
<evidence type="ECO:0000256" key="2">
    <source>
        <dbReference type="ARBA" id="ARBA00023015"/>
    </source>
</evidence>
<dbReference type="Gene3D" id="2.20.25.80">
    <property type="entry name" value="WRKY domain"/>
    <property type="match status" value="1"/>
</dbReference>
<dbReference type="PANTHER" id="PTHR31429">
    <property type="entry name" value="WRKY TRANSCRIPTION FACTOR 36-RELATED"/>
    <property type="match status" value="1"/>
</dbReference>
<feature type="domain" description="WRKY" evidence="7">
    <location>
        <begin position="213"/>
        <end position="236"/>
    </location>
</feature>
<dbReference type="InterPro" id="IPR003657">
    <property type="entry name" value="WRKY_dom"/>
</dbReference>
<comment type="subcellular location">
    <subcellularLocation>
        <location evidence="1">Nucleus</location>
    </subcellularLocation>
</comment>
<evidence type="ECO:0000256" key="1">
    <source>
        <dbReference type="ARBA" id="ARBA00004123"/>
    </source>
</evidence>
<proteinExistence type="predicted"/>
<keyword evidence="2" id="KW-0805">Transcription regulation</keyword>
<gene>
    <name evidence="8" type="ORF">RIF29_15844</name>
</gene>
<dbReference type="GO" id="GO:0005634">
    <property type="term" value="C:nucleus"/>
    <property type="evidence" value="ECO:0007669"/>
    <property type="project" value="UniProtKB-SubCell"/>
</dbReference>
<evidence type="ECO:0000259" key="7">
    <source>
        <dbReference type="PROSITE" id="PS50811"/>
    </source>
</evidence>
<dbReference type="InterPro" id="IPR044810">
    <property type="entry name" value="WRKY_plant"/>
</dbReference>
<comment type="caution">
    <text evidence="8">The sequence shown here is derived from an EMBL/GenBank/DDBJ whole genome shotgun (WGS) entry which is preliminary data.</text>
</comment>
<organism evidence="8 9">
    <name type="scientific">Crotalaria pallida</name>
    <name type="common">Smooth rattlebox</name>
    <name type="synonym">Crotalaria striata</name>
    <dbReference type="NCBI Taxonomy" id="3830"/>
    <lineage>
        <taxon>Eukaryota</taxon>
        <taxon>Viridiplantae</taxon>
        <taxon>Streptophyta</taxon>
        <taxon>Embryophyta</taxon>
        <taxon>Tracheophyta</taxon>
        <taxon>Spermatophyta</taxon>
        <taxon>Magnoliopsida</taxon>
        <taxon>eudicotyledons</taxon>
        <taxon>Gunneridae</taxon>
        <taxon>Pentapetalae</taxon>
        <taxon>rosids</taxon>
        <taxon>fabids</taxon>
        <taxon>Fabales</taxon>
        <taxon>Fabaceae</taxon>
        <taxon>Papilionoideae</taxon>
        <taxon>50 kb inversion clade</taxon>
        <taxon>genistoids sensu lato</taxon>
        <taxon>core genistoids</taxon>
        <taxon>Crotalarieae</taxon>
        <taxon>Crotalaria</taxon>
    </lineage>
</organism>
<feature type="compositionally biased region" description="Polar residues" evidence="6">
    <location>
        <begin position="141"/>
        <end position="160"/>
    </location>
</feature>
<keyword evidence="3" id="KW-0238">DNA-binding</keyword>
<dbReference type="InterPro" id="IPR036576">
    <property type="entry name" value="WRKY_dom_sf"/>
</dbReference>
<feature type="region of interest" description="Disordered" evidence="6">
    <location>
        <begin position="139"/>
        <end position="170"/>
    </location>
</feature>
<evidence type="ECO:0000313" key="9">
    <source>
        <dbReference type="Proteomes" id="UP001372338"/>
    </source>
</evidence>
<evidence type="ECO:0000256" key="3">
    <source>
        <dbReference type="ARBA" id="ARBA00023125"/>
    </source>
</evidence>
<keyword evidence="5" id="KW-0539">Nucleus</keyword>
<keyword evidence="9" id="KW-1185">Reference proteome</keyword>
<feature type="region of interest" description="Disordered" evidence="6">
    <location>
        <begin position="1"/>
        <end position="35"/>
    </location>
</feature>
<evidence type="ECO:0000256" key="6">
    <source>
        <dbReference type="SAM" id="MobiDB-lite"/>
    </source>
</evidence>
<dbReference type="AlphaFoldDB" id="A0AAN9FG61"/>
<sequence length="512" mass="55961">MEDHNNILESKGDEETGSNKDQKLELAKGEMGEVREENERLKFLLARLVKDYESLQTNFLEILQQDRKEEATKPTCTTTTTTINEESDTISLSLGIMSSSKGQPTMDEKKNSTRIGKRELDDDEDYLHKGLALGLDIKFDPTSSPAEGDVTNNNSAQSSFDNEEGKEEEPIEMWPPSKVLKTMKTEDKSENSQQTQLKKTRVSIRARCDTQTVQRCAEDMSILITTYEGTHNHPLPISATAMASTTSAAASMLQSPSLTSQQPNAEITPNSSALNFSTYQISRPHQFYFPKSSITTLNSHPTITLDLTAPPTTSSCFSYIPKYSSSSSITNLSFSSGYSPLQSSMPQYSSSLSTWSNNYSGNCFNNNGTLTQNRNQGGGGYVINNYGKQSLLFHQGNNNLHQPIYMMSNHNNNIPQQQSLPDSIVAATNAITTNQKFQSALATALTTYVGNGGKVRENDIAESATLNLKLSGGDVSSSLNNDGEQGNLVTFSKSLAGSKSATSLSSNRSNQL</sequence>